<dbReference type="SUPFAM" id="SSF52172">
    <property type="entry name" value="CheY-like"/>
    <property type="match status" value="1"/>
</dbReference>
<dbReference type="InterPro" id="IPR036388">
    <property type="entry name" value="WH-like_DNA-bd_sf"/>
</dbReference>
<keyword evidence="5" id="KW-1185">Reference proteome</keyword>
<dbReference type="Pfam" id="PF00486">
    <property type="entry name" value="Trans_reg_C"/>
    <property type="match status" value="1"/>
</dbReference>
<reference evidence="4 5" key="1">
    <citation type="submission" date="2010-04" db="EMBL/GenBank/DDBJ databases">
        <title>The genome of Herbaspirillum seropedicae SmR1, an endophytic, nitrogen-fixing, plant-growth promoting beta-Proteobacteria.</title>
        <authorList>
            <person name="Pedrosa F.O."/>
            <person name="Monteiro R.A."/>
            <person name="Wassem R."/>
            <person name="Cruz L.M."/>
            <person name="Ayub R.A."/>
            <person name="Colauto N.B."/>
            <person name="Fernandez M.A."/>
            <person name="Fungaro M.H.P."/>
            <person name="Grisard E.C."/>
            <person name="Hungria M."/>
            <person name="Madeira H.M.F."/>
            <person name="Nodari R.O."/>
            <person name="Osaku C.A."/>
            <person name="Petzl-Erler M.L."/>
            <person name="Terenzi H."/>
            <person name="Vieira L.G.E."/>
            <person name="Almeida M.I.M."/>
            <person name="Alves L.R."/>
            <person name="Arantes O.M.N."/>
            <person name="Balsanelli E."/>
            <person name="Barcellos F.G."/>
            <person name="Baura V.A."/>
            <person name="Binde D.R."/>
            <person name="Campo R.J."/>
            <person name="Chubatsu L.S."/>
            <person name="Chueire L.M.O."/>
            <person name="Ciferri R.R."/>
            <person name="Correa L.C."/>
            <person name="da Conceicao Silva J.L."/>
            <person name="Dabul A.N.G."/>
            <person name="Dambros B.P."/>
            <person name="Faoro H."/>
            <person name="Favetti A."/>
            <person name="Friedermann G."/>
            <person name="Furlaneto M.C."/>
            <person name="Gasques L.S."/>
            <person name="Gimenes C.C.T."/>
            <person name="Gioppo N.M.R."/>
            <person name="Glienke-Blanco C."/>
            <person name="Godoy L.P."/>
            <person name="Guerra M.P."/>
            <person name="Karp S."/>
            <person name="Kava-Cordeiro V."/>
            <person name="Margarido V.P."/>
            <person name="Mathioni S.M."/>
            <person name="Menck-Soares M.A."/>
            <person name="Murace N.K."/>
            <person name="Nicolas M.F."/>
            <person name="Oliveira C.E.C."/>
            <person name="Pagnan N.A.B."/>
            <person name="Pamphile J.A."/>
            <person name="Patussi E.V."/>
            <person name="Pereira L.F.P."/>
            <person name="Pereira-Ferrari L."/>
            <person name="Pinto F.G.S."/>
            <person name="Precoma C."/>
            <person name="Prioli A.J."/>
            <person name="Prioli S.M.A.P."/>
            <person name="Raittz R.T."/>
            <person name="Ramos H.J.O."/>
            <person name="Ribeiro E.M.S.F."/>
            <person name="Rigo L.U."/>
            <person name="Rocha C.L.M.S.C."/>
            <person name="Rocha S.N."/>
            <person name="Santos K."/>
            <person name="Satori D."/>
            <person name="Silva A.G."/>
            <person name="Simao R.C.G."/>
            <person name="Soares M.A.M."/>
            <person name="Souza E.M."/>
            <person name="Steffens M.B.R."/>
            <person name="Steindel M."/>
            <person name="Tadra-Sfeir M.Z."/>
            <person name="Takahashi E.K."/>
            <person name="Torres R.A."/>
            <person name="Valle J.S."/>
            <person name="Vernal J.I."/>
            <person name="Vilas-Boas L.A."/>
            <person name="Watanabe M.A.E."/>
            <person name="Weiss V.A."/>
            <person name="Yates M.A."/>
            <person name="Souza E.M."/>
        </authorList>
    </citation>
    <scope>NUCLEOTIDE SEQUENCE [LARGE SCALE GENOMIC DNA]</scope>
    <source>
        <strain evidence="4 5">SmR1</strain>
    </source>
</reference>
<dbReference type="SMART" id="SM00862">
    <property type="entry name" value="Trans_reg_C"/>
    <property type="match status" value="1"/>
</dbReference>
<sequence>MVAVFLVESASRRQCNAPLREYLRAYGHTLISSMEKGGGLMMPARAGDIAIVDMGRAAGPACEVVRRLRAVNARIGILLIAAPDECIASRILGLNSGADFCEPMPVRLDILMTYINVILRRLVPGVWQLDLKARTLRTPSNDALKVNEKEMALLRLLAANSHHLASRSDIAGVFGKPYVDFDERMLEKIVSRLRRKWRESKLSSLPLQTLHGEGYYFSEPIQAR</sequence>
<dbReference type="AlphaFoldDB" id="D8IP63"/>
<dbReference type="GO" id="GO:0006355">
    <property type="term" value="P:regulation of DNA-templated transcription"/>
    <property type="evidence" value="ECO:0007669"/>
    <property type="project" value="InterPro"/>
</dbReference>
<evidence type="ECO:0000256" key="2">
    <source>
        <dbReference type="PROSITE-ProRule" id="PRU01091"/>
    </source>
</evidence>
<dbReference type="GO" id="GO:0000160">
    <property type="term" value="P:phosphorelay signal transduction system"/>
    <property type="evidence" value="ECO:0007669"/>
    <property type="project" value="InterPro"/>
</dbReference>
<accession>D8IP63</accession>
<dbReference type="eggNOG" id="COG0745">
    <property type="taxonomic scope" value="Bacteria"/>
</dbReference>
<organism evidence="4 5">
    <name type="scientific">Herbaspirillum seropedicae (strain SmR1)</name>
    <dbReference type="NCBI Taxonomy" id="757424"/>
    <lineage>
        <taxon>Bacteria</taxon>
        <taxon>Pseudomonadati</taxon>
        <taxon>Pseudomonadota</taxon>
        <taxon>Betaproteobacteria</taxon>
        <taxon>Burkholderiales</taxon>
        <taxon>Oxalobacteraceae</taxon>
        <taxon>Herbaspirillum</taxon>
    </lineage>
</organism>
<dbReference type="InterPro" id="IPR016032">
    <property type="entry name" value="Sig_transdc_resp-reg_C-effctor"/>
</dbReference>
<proteinExistence type="predicted"/>
<keyword evidence="1 2" id="KW-0238">DNA-binding</keyword>
<feature type="domain" description="OmpR/PhoB-type" evidence="3">
    <location>
        <begin position="119"/>
        <end position="219"/>
    </location>
</feature>
<dbReference type="Proteomes" id="UP000000329">
    <property type="component" value="Chromosome"/>
</dbReference>
<gene>
    <name evidence="4" type="ordered locus">Hsero_1367</name>
</gene>
<evidence type="ECO:0000313" key="4">
    <source>
        <dbReference type="EMBL" id="ADJ62883.1"/>
    </source>
</evidence>
<dbReference type="PROSITE" id="PS51755">
    <property type="entry name" value="OMPR_PHOB"/>
    <property type="match status" value="1"/>
</dbReference>
<dbReference type="RefSeq" id="WP_013233388.1">
    <property type="nucleotide sequence ID" value="NC_014323.1"/>
</dbReference>
<feature type="DNA-binding region" description="OmpR/PhoB-type" evidence="2">
    <location>
        <begin position="119"/>
        <end position="219"/>
    </location>
</feature>
<dbReference type="GO" id="GO:0003677">
    <property type="term" value="F:DNA binding"/>
    <property type="evidence" value="ECO:0007669"/>
    <property type="project" value="UniProtKB-UniRule"/>
</dbReference>
<dbReference type="STRING" id="757424.Hsero_1367"/>
<protein>
    <submittedName>
        <fullName evidence="4">Two component response regulator protein</fullName>
    </submittedName>
</protein>
<dbReference type="SUPFAM" id="SSF46894">
    <property type="entry name" value="C-terminal effector domain of the bipartite response regulators"/>
    <property type="match status" value="1"/>
</dbReference>
<dbReference type="Gene3D" id="1.10.10.10">
    <property type="entry name" value="Winged helix-like DNA-binding domain superfamily/Winged helix DNA-binding domain"/>
    <property type="match status" value="1"/>
</dbReference>
<dbReference type="KEGG" id="hse:Hsero_1367"/>
<dbReference type="InterPro" id="IPR011006">
    <property type="entry name" value="CheY-like_superfamily"/>
</dbReference>
<dbReference type="InterPro" id="IPR001867">
    <property type="entry name" value="OmpR/PhoB-type_DNA-bd"/>
</dbReference>
<dbReference type="OrthoDB" id="9802426at2"/>
<dbReference type="HOGENOM" id="CLU_000445_30_4_4"/>
<dbReference type="GeneID" id="29392021"/>
<evidence type="ECO:0000259" key="3">
    <source>
        <dbReference type="PROSITE" id="PS51755"/>
    </source>
</evidence>
<evidence type="ECO:0000313" key="5">
    <source>
        <dbReference type="Proteomes" id="UP000000329"/>
    </source>
</evidence>
<evidence type="ECO:0000256" key="1">
    <source>
        <dbReference type="ARBA" id="ARBA00023125"/>
    </source>
</evidence>
<name>D8IP63_HERSS</name>
<dbReference type="EMBL" id="CP002039">
    <property type="protein sequence ID" value="ADJ62883.1"/>
    <property type="molecule type" value="Genomic_DNA"/>
</dbReference>